<evidence type="ECO:0000313" key="14">
    <source>
        <dbReference type="EMBL" id="KAK3099951.1"/>
    </source>
</evidence>
<evidence type="ECO:0000256" key="7">
    <source>
        <dbReference type="ARBA" id="ARBA00022989"/>
    </source>
</evidence>
<keyword evidence="10" id="KW-0407">Ion channel</keyword>
<reference evidence="14" key="1">
    <citation type="submission" date="2019-08" db="EMBL/GenBank/DDBJ databases">
        <title>The improved chromosome-level genome for the pearl oyster Pinctada fucata martensii using PacBio sequencing and Hi-C.</title>
        <authorList>
            <person name="Zheng Z."/>
        </authorList>
    </citation>
    <scope>NUCLEOTIDE SEQUENCE</scope>
    <source>
        <strain evidence="14">ZZ-2019</strain>
        <tissue evidence="14">Adductor muscle</tissue>
    </source>
</reference>
<evidence type="ECO:0000256" key="11">
    <source>
        <dbReference type="SAM" id="Phobius"/>
    </source>
</evidence>
<keyword evidence="3" id="KW-0813">Transport</keyword>
<dbReference type="GO" id="GO:0005886">
    <property type="term" value="C:plasma membrane"/>
    <property type="evidence" value="ECO:0007669"/>
    <property type="project" value="UniProtKB-SubCell"/>
</dbReference>
<dbReference type="InterPro" id="IPR036734">
    <property type="entry name" value="Neur_chan_lig-bd_sf"/>
</dbReference>
<dbReference type="SUPFAM" id="SSF90112">
    <property type="entry name" value="Neurotransmitter-gated ion-channel transmembrane pore"/>
    <property type="match status" value="1"/>
</dbReference>
<comment type="caution">
    <text evidence="14">The sequence shown here is derived from an EMBL/GenBank/DDBJ whole genome shotgun (WGS) entry which is preliminary data.</text>
</comment>
<dbReference type="InterPro" id="IPR006202">
    <property type="entry name" value="Neur_chan_lig-bd"/>
</dbReference>
<gene>
    <name evidence="14" type="ORF">FSP39_012430</name>
</gene>
<feature type="non-terminal residue" evidence="14">
    <location>
        <position position="1"/>
    </location>
</feature>
<evidence type="ECO:0000256" key="5">
    <source>
        <dbReference type="ARBA" id="ARBA00022692"/>
    </source>
</evidence>
<keyword evidence="5 11" id="KW-0812">Transmembrane</keyword>
<keyword evidence="7 11" id="KW-1133">Transmembrane helix</keyword>
<feature type="domain" description="Neurotransmitter-gated ion-channel transmembrane" evidence="13">
    <location>
        <begin position="170"/>
        <end position="255"/>
    </location>
</feature>
<keyword evidence="8" id="KW-0406">Ion transport</keyword>
<dbReference type="EMBL" id="VSWD01000006">
    <property type="protein sequence ID" value="KAK3099951.1"/>
    <property type="molecule type" value="Genomic_DNA"/>
</dbReference>
<dbReference type="PANTHER" id="PTHR18945">
    <property type="entry name" value="NEUROTRANSMITTER GATED ION CHANNEL"/>
    <property type="match status" value="1"/>
</dbReference>
<evidence type="ECO:0000256" key="9">
    <source>
        <dbReference type="ARBA" id="ARBA00023136"/>
    </source>
</evidence>
<dbReference type="Proteomes" id="UP001186944">
    <property type="component" value="Unassembled WGS sequence"/>
</dbReference>
<evidence type="ECO:0000256" key="1">
    <source>
        <dbReference type="ARBA" id="ARBA00004141"/>
    </source>
</evidence>
<dbReference type="GO" id="GO:0004888">
    <property type="term" value="F:transmembrane signaling receptor activity"/>
    <property type="evidence" value="ECO:0007669"/>
    <property type="project" value="InterPro"/>
</dbReference>
<name>A0AA89C8T8_PINIB</name>
<dbReference type="Gene3D" id="2.70.170.10">
    <property type="entry name" value="Neurotransmitter-gated ion-channel ligand-binding domain"/>
    <property type="match status" value="1"/>
</dbReference>
<evidence type="ECO:0000256" key="6">
    <source>
        <dbReference type="ARBA" id="ARBA00022729"/>
    </source>
</evidence>
<dbReference type="InterPro" id="IPR038050">
    <property type="entry name" value="Neuro_actylchol_rec"/>
</dbReference>
<protein>
    <submittedName>
        <fullName evidence="14">Uncharacterized protein</fullName>
    </submittedName>
</protein>
<keyword evidence="9 11" id="KW-0472">Membrane</keyword>
<accession>A0AA89C8T8</accession>
<organism evidence="14 15">
    <name type="scientific">Pinctada imbricata</name>
    <name type="common">Atlantic pearl-oyster</name>
    <name type="synonym">Pinctada martensii</name>
    <dbReference type="NCBI Taxonomy" id="66713"/>
    <lineage>
        <taxon>Eukaryota</taxon>
        <taxon>Metazoa</taxon>
        <taxon>Spiralia</taxon>
        <taxon>Lophotrochozoa</taxon>
        <taxon>Mollusca</taxon>
        <taxon>Bivalvia</taxon>
        <taxon>Autobranchia</taxon>
        <taxon>Pteriomorphia</taxon>
        <taxon>Pterioida</taxon>
        <taxon>Pterioidea</taxon>
        <taxon>Pteriidae</taxon>
        <taxon>Pinctada</taxon>
    </lineage>
</organism>
<sequence length="279" mass="32377">YNMNFYLRQSWTDERLRYSSPSNISRLELDLKSMEKIWIPDSYFINEKFADLHDITVPNKLLHIFPNGTVLYSIRVSGTFAAHMELHKFPLDHQEFHLEMTSYGYSNETLLFRWKDPPVLLSPKLNVAQFELSSTSVYTCDSTYLIDVNFTCIGLLLHLERMYGYYVIQIYIPSVLIVLVSWVSFWLAADATPARVSLGITTVLTLTAQFSGTRTSLARVSYVKGIDIWMAVCLIFVFMAVLEFAVVNLVSRTKRDLQVNCLRSEKGRKYEVCVRHFFR</sequence>
<keyword evidence="6" id="KW-0732">Signal</keyword>
<comment type="subcellular location">
    <subcellularLocation>
        <location evidence="2">Cell membrane</location>
    </subcellularLocation>
    <subcellularLocation>
        <location evidence="1">Membrane</location>
        <topology evidence="1">Multi-pass membrane protein</topology>
    </subcellularLocation>
</comment>
<dbReference type="Pfam" id="PF02931">
    <property type="entry name" value="Neur_chan_LBD"/>
    <property type="match status" value="1"/>
</dbReference>
<evidence type="ECO:0000259" key="12">
    <source>
        <dbReference type="Pfam" id="PF02931"/>
    </source>
</evidence>
<dbReference type="InterPro" id="IPR036719">
    <property type="entry name" value="Neuro-gated_channel_TM_sf"/>
</dbReference>
<dbReference type="NCBIfam" id="TIGR00860">
    <property type="entry name" value="LIC"/>
    <property type="match status" value="1"/>
</dbReference>
<proteinExistence type="predicted"/>
<evidence type="ECO:0000256" key="4">
    <source>
        <dbReference type="ARBA" id="ARBA00022475"/>
    </source>
</evidence>
<evidence type="ECO:0000256" key="8">
    <source>
        <dbReference type="ARBA" id="ARBA00023065"/>
    </source>
</evidence>
<evidence type="ECO:0000259" key="13">
    <source>
        <dbReference type="Pfam" id="PF02932"/>
    </source>
</evidence>
<dbReference type="InterPro" id="IPR006028">
    <property type="entry name" value="GABAA/Glycine_rcpt"/>
</dbReference>
<keyword evidence="4" id="KW-1003">Cell membrane</keyword>
<dbReference type="AlphaFoldDB" id="A0AA89C8T8"/>
<dbReference type="GO" id="GO:0005230">
    <property type="term" value="F:extracellular ligand-gated monoatomic ion channel activity"/>
    <property type="evidence" value="ECO:0007669"/>
    <property type="project" value="InterPro"/>
</dbReference>
<dbReference type="SUPFAM" id="SSF63712">
    <property type="entry name" value="Nicotinic receptor ligand binding domain-like"/>
    <property type="match status" value="1"/>
</dbReference>
<dbReference type="PRINTS" id="PR00253">
    <property type="entry name" value="GABAARECEPTR"/>
</dbReference>
<dbReference type="Pfam" id="PF02932">
    <property type="entry name" value="Neur_chan_memb"/>
    <property type="match status" value="1"/>
</dbReference>
<dbReference type="Gene3D" id="1.20.58.390">
    <property type="entry name" value="Neurotransmitter-gated ion-channel transmembrane domain"/>
    <property type="match status" value="1"/>
</dbReference>
<dbReference type="InterPro" id="IPR006029">
    <property type="entry name" value="Neurotrans-gated_channel_TM"/>
</dbReference>
<feature type="domain" description="Neurotransmitter-gated ion-channel ligand-binding" evidence="12">
    <location>
        <begin position="1"/>
        <end position="135"/>
    </location>
</feature>
<feature type="transmembrane region" description="Helical" evidence="11">
    <location>
        <begin position="228"/>
        <end position="250"/>
    </location>
</feature>
<dbReference type="PRINTS" id="PR00252">
    <property type="entry name" value="NRIONCHANNEL"/>
</dbReference>
<feature type="transmembrane region" description="Helical" evidence="11">
    <location>
        <begin position="163"/>
        <end position="188"/>
    </location>
</feature>
<evidence type="ECO:0000256" key="3">
    <source>
        <dbReference type="ARBA" id="ARBA00022448"/>
    </source>
</evidence>
<evidence type="ECO:0000256" key="2">
    <source>
        <dbReference type="ARBA" id="ARBA00004236"/>
    </source>
</evidence>
<dbReference type="InterPro" id="IPR006201">
    <property type="entry name" value="Neur_channel"/>
</dbReference>
<evidence type="ECO:0000313" key="15">
    <source>
        <dbReference type="Proteomes" id="UP001186944"/>
    </source>
</evidence>
<evidence type="ECO:0000256" key="10">
    <source>
        <dbReference type="ARBA" id="ARBA00023303"/>
    </source>
</evidence>
<dbReference type="CDD" id="cd19049">
    <property type="entry name" value="LGIC_TM_anion"/>
    <property type="match status" value="1"/>
</dbReference>
<keyword evidence="15" id="KW-1185">Reference proteome</keyword>